<feature type="transmembrane region" description="Helical" evidence="8">
    <location>
        <begin position="302"/>
        <end position="320"/>
    </location>
</feature>
<evidence type="ECO:0000259" key="9">
    <source>
        <dbReference type="Pfam" id="PF13231"/>
    </source>
</evidence>
<keyword evidence="2" id="KW-1003">Cell membrane</keyword>
<feature type="transmembrane region" description="Helical" evidence="8">
    <location>
        <begin position="266"/>
        <end position="290"/>
    </location>
</feature>
<evidence type="ECO:0000256" key="7">
    <source>
        <dbReference type="ARBA" id="ARBA00023136"/>
    </source>
</evidence>
<feature type="transmembrane region" description="Helical" evidence="8">
    <location>
        <begin position="380"/>
        <end position="399"/>
    </location>
</feature>
<reference evidence="10 11" key="1">
    <citation type="submission" date="2016-10" db="EMBL/GenBank/DDBJ databases">
        <authorList>
            <person name="de Groot N.N."/>
        </authorList>
    </citation>
    <scope>NUCLEOTIDE SEQUENCE [LARGE SCALE GENOMIC DNA]</scope>
    <source>
        <strain evidence="10 11">DSM 15123</strain>
    </source>
</reference>
<dbReference type="PANTHER" id="PTHR33908">
    <property type="entry name" value="MANNOSYLTRANSFERASE YKCB-RELATED"/>
    <property type="match status" value="1"/>
</dbReference>
<proteinExistence type="predicted"/>
<feature type="transmembrane region" description="Helical" evidence="8">
    <location>
        <begin position="147"/>
        <end position="166"/>
    </location>
</feature>
<keyword evidence="5 8" id="KW-0812">Transmembrane</keyword>
<dbReference type="PANTHER" id="PTHR33908:SF3">
    <property type="entry name" value="UNDECAPRENYL PHOSPHATE-ALPHA-4-AMINO-4-DEOXY-L-ARABINOSE ARABINOSYL TRANSFERASE"/>
    <property type="match status" value="1"/>
</dbReference>
<evidence type="ECO:0000313" key="10">
    <source>
        <dbReference type="EMBL" id="SEN23236.1"/>
    </source>
</evidence>
<dbReference type="EMBL" id="FOCW01000001">
    <property type="protein sequence ID" value="SEN23236.1"/>
    <property type="molecule type" value="Genomic_DNA"/>
</dbReference>
<name>A0A1H8EV31_9BURK</name>
<dbReference type="GO" id="GO:0005886">
    <property type="term" value="C:plasma membrane"/>
    <property type="evidence" value="ECO:0007669"/>
    <property type="project" value="UniProtKB-SubCell"/>
</dbReference>
<evidence type="ECO:0000256" key="8">
    <source>
        <dbReference type="SAM" id="Phobius"/>
    </source>
</evidence>
<comment type="subcellular location">
    <subcellularLocation>
        <location evidence="1">Cell membrane</location>
        <topology evidence="1">Multi-pass membrane protein</topology>
    </subcellularLocation>
</comment>
<keyword evidence="3" id="KW-0328">Glycosyltransferase</keyword>
<evidence type="ECO:0000256" key="3">
    <source>
        <dbReference type="ARBA" id="ARBA00022676"/>
    </source>
</evidence>
<evidence type="ECO:0000256" key="4">
    <source>
        <dbReference type="ARBA" id="ARBA00022679"/>
    </source>
</evidence>
<feature type="transmembrane region" description="Helical" evidence="8">
    <location>
        <begin position="172"/>
        <end position="201"/>
    </location>
</feature>
<dbReference type="AlphaFoldDB" id="A0A1H8EV31"/>
<organism evidence="10 11">
    <name type="scientific">Brachymonas denitrificans DSM 15123</name>
    <dbReference type="NCBI Taxonomy" id="1121117"/>
    <lineage>
        <taxon>Bacteria</taxon>
        <taxon>Pseudomonadati</taxon>
        <taxon>Pseudomonadota</taxon>
        <taxon>Betaproteobacteria</taxon>
        <taxon>Burkholderiales</taxon>
        <taxon>Comamonadaceae</taxon>
        <taxon>Brachymonas</taxon>
    </lineage>
</organism>
<dbReference type="Pfam" id="PF13231">
    <property type="entry name" value="PMT_2"/>
    <property type="match status" value="1"/>
</dbReference>
<evidence type="ECO:0000256" key="5">
    <source>
        <dbReference type="ARBA" id="ARBA00022692"/>
    </source>
</evidence>
<feature type="transmembrane region" description="Helical" evidence="8">
    <location>
        <begin position="122"/>
        <end position="140"/>
    </location>
</feature>
<keyword evidence="6 8" id="KW-1133">Transmembrane helix</keyword>
<dbReference type="RefSeq" id="WP_091814173.1">
    <property type="nucleotide sequence ID" value="NZ_FOCW01000001.1"/>
</dbReference>
<evidence type="ECO:0000256" key="6">
    <source>
        <dbReference type="ARBA" id="ARBA00022989"/>
    </source>
</evidence>
<feature type="transmembrane region" description="Helical" evidence="8">
    <location>
        <begin position="406"/>
        <end position="425"/>
    </location>
</feature>
<feature type="transmembrane region" description="Helical" evidence="8">
    <location>
        <begin position="350"/>
        <end position="368"/>
    </location>
</feature>
<evidence type="ECO:0000256" key="1">
    <source>
        <dbReference type="ARBA" id="ARBA00004651"/>
    </source>
</evidence>
<gene>
    <name evidence="10" type="ORF">SAMN02745977_00824</name>
</gene>
<evidence type="ECO:0000256" key="2">
    <source>
        <dbReference type="ARBA" id="ARBA00022475"/>
    </source>
</evidence>
<dbReference type="OrthoDB" id="9775035at2"/>
<feature type="domain" description="Glycosyltransferase RgtA/B/C/D-like" evidence="9">
    <location>
        <begin position="69"/>
        <end position="223"/>
    </location>
</feature>
<dbReference type="GO" id="GO:0009103">
    <property type="term" value="P:lipopolysaccharide biosynthetic process"/>
    <property type="evidence" value="ECO:0007669"/>
    <property type="project" value="TreeGrafter"/>
</dbReference>
<keyword evidence="4 10" id="KW-0808">Transferase</keyword>
<protein>
    <submittedName>
        <fullName evidence="10">4-amino-4-deoxy-L-arabinose transferase</fullName>
    </submittedName>
</protein>
<keyword evidence="7 8" id="KW-0472">Membrane</keyword>
<dbReference type="InterPro" id="IPR050297">
    <property type="entry name" value="LipidA_mod_glycosyltrf_83"/>
</dbReference>
<dbReference type="GO" id="GO:0016763">
    <property type="term" value="F:pentosyltransferase activity"/>
    <property type="evidence" value="ECO:0007669"/>
    <property type="project" value="TreeGrafter"/>
</dbReference>
<accession>A0A1H8EV31</accession>
<feature type="transmembrane region" description="Helical" evidence="8">
    <location>
        <begin position="213"/>
        <end position="233"/>
    </location>
</feature>
<dbReference type="GO" id="GO:0010041">
    <property type="term" value="P:response to iron(III) ion"/>
    <property type="evidence" value="ECO:0007669"/>
    <property type="project" value="TreeGrafter"/>
</dbReference>
<dbReference type="Proteomes" id="UP000199531">
    <property type="component" value="Unassembled WGS sequence"/>
</dbReference>
<dbReference type="InterPro" id="IPR038731">
    <property type="entry name" value="RgtA/B/C-like"/>
</dbReference>
<evidence type="ECO:0000313" key="11">
    <source>
        <dbReference type="Proteomes" id="UP000199531"/>
    </source>
</evidence>
<sequence>MSDPARTLAPSRKSLLWLSLALLAVLTLVAIISRPLTPLDETRYVGVAWEMWLRGDFLVPYKNGAPYDHKPPLMMWLFQLGWALTGGVNEWWPRLVSPLASAVSLFLTWGLARRLWPERPGMAGPAVLMLLGGMLWMIFSTMAMFDILMALCTLIGLHGIVIAADGQARRGFAVLGLAIGLGVLAKGPVILLQVLPAALLAPWWSRGLRWGRWLGGIVLAILLGAAIALAWAIPAGYAGGEEYRNAIFWGQTANRMVESFAHRRPIWWYLPLLPLMLFPWFLWTGLWRALVPYLRQRLDRGGRLCLAWSLPVLLAFSFISGKQPHYLLPIFPAFALLTARALDDVEQARGLWLPALLVFVLGGVMIAPDKLGIHLDEATVLAWPGVALMVAAVAIYVTGRRSAKPLVPLALLGVALASAIQLSVLRPQYDSYDMHPVALAVKQVQDGGNKVGHMGFYHNQYQFAGRLEQPLVQLEGLEAVRSWVAANPHDYVVLYTRDMHHLDGVPAVKAQRYRGGSATLMTTAAAQAFLARPQVVDELKW</sequence>
<dbReference type="STRING" id="1121117.SAMN02745977_00824"/>
<keyword evidence="11" id="KW-1185">Reference proteome</keyword>